<dbReference type="InterPro" id="IPR029058">
    <property type="entry name" value="AB_hydrolase_fold"/>
</dbReference>
<dbReference type="InterPro" id="IPR000073">
    <property type="entry name" value="AB_hydrolase_1"/>
</dbReference>
<keyword evidence="3" id="KW-1185">Reference proteome</keyword>
<dbReference type="PANTHER" id="PTHR43798">
    <property type="entry name" value="MONOACYLGLYCEROL LIPASE"/>
    <property type="match status" value="1"/>
</dbReference>
<protein>
    <submittedName>
        <fullName evidence="2">Alpha/beta hydrolase</fullName>
    </submittedName>
</protein>
<dbReference type="Proteomes" id="UP000832097">
    <property type="component" value="Chromosome"/>
</dbReference>
<dbReference type="PANTHER" id="PTHR43798:SF5">
    <property type="entry name" value="MONOACYLGLYCEROL LIPASE ABHD6"/>
    <property type="match status" value="1"/>
</dbReference>
<reference evidence="2 3" key="1">
    <citation type="submission" date="2022-03" db="EMBL/GenBank/DDBJ databases">
        <title>Mucilaginibacter sp. isolated from the gut of Protaetia brevitarsis seulensis larvae.</title>
        <authorList>
            <person name="Won M."/>
            <person name="Kim S.-J."/>
            <person name="Kwon S.-W."/>
        </authorList>
    </citation>
    <scope>NUCLEOTIDE SEQUENCE [LARGE SCALE GENOMIC DNA]</scope>
    <source>
        <strain evidence="2 3">CFWR-12</strain>
    </source>
</reference>
<feature type="domain" description="AB hydrolase-1" evidence="1">
    <location>
        <begin position="24"/>
        <end position="140"/>
    </location>
</feature>
<sequence>MPLSTTVTPAVHRPAATAGGTDAPPVVLLHGFASSAETDFGATGLAAAIAAAGRTAIAVDLPGHGRNEPIADASAATTSSVVAAIAAAVADAAPEASVVDVLGYSLGARLAWELPDATGGRVRRLVLGGISPFEPFAAIDPAELDAVLGGAEASNPLTGMMAGMIQAPGLDTASLAKLIVGLASQPFDPAAGAPRVPALFLAGTEDPMSQGVEALVSAVDGARLERVPGDHHGALASPEFRAAALAFLS</sequence>
<dbReference type="SUPFAM" id="SSF53474">
    <property type="entry name" value="alpha/beta-Hydrolases"/>
    <property type="match status" value="1"/>
</dbReference>
<keyword evidence="2" id="KW-0378">Hydrolase</keyword>
<evidence type="ECO:0000259" key="1">
    <source>
        <dbReference type="Pfam" id="PF00561"/>
    </source>
</evidence>
<evidence type="ECO:0000313" key="3">
    <source>
        <dbReference type="Proteomes" id="UP000832097"/>
    </source>
</evidence>
<dbReference type="EMBL" id="CP094528">
    <property type="protein sequence ID" value="UOE44380.1"/>
    <property type="molecule type" value="Genomic_DNA"/>
</dbReference>
<organism evidence="2 3">
    <name type="scientific">Agromyces larvae</name>
    <dbReference type="NCBI Taxonomy" id="2929802"/>
    <lineage>
        <taxon>Bacteria</taxon>
        <taxon>Bacillati</taxon>
        <taxon>Actinomycetota</taxon>
        <taxon>Actinomycetes</taxon>
        <taxon>Micrococcales</taxon>
        <taxon>Microbacteriaceae</taxon>
        <taxon>Agromyces</taxon>
    </lineage>
</organism>
<dbReference type="GO" id="GO:0016787">
    <property type="term" value="F:hydrolase activity"/>
    <property type="evidence" value="ECO:0007669"/>
    <property type="project" value="UniProtKB-KW"/>
</dbReference>
<accession>A0ABY4C6P1</accession>
<dbReference type="Gene3D" id="3.40.50.1820">
    <property type="entry name" value="alpha/beta hydrolase"/>
    <property type="match status" value="1"/>
</dbReference>
<proteinExistence type="predicted"/>
<name>A0ABY4C6P1_9MICO</name>
<dbReference type="RefSeq" id="WP_243556157.1">
    <property type="nucleotide sequence ID" value="NZ_CP094528.1"/>
</dbReference>
<dbReference type="Pfam" id="PF00561">
    <property type="entry name" value="Abhydrolase_1"/>
    <property type="match status" value="1"/>
</dbReference>
<dbReference type="InterPro" id="IPR050266">
    <property type="entry name" value="AB_hydrolase_sf"/>
</dbReference>
<evidence type="ECO:0000313" key="2">
    <source>
        <dbReference type="EMBL" id="UOE44380.1"/>
    </source>
</evidence>
<gene>
    <name evidence="2" type="ORF">MTO99_00885</name>
</gene>